<evidence type="ECO:0000313" key="3">
    <source>
        <dbReference type="Proteomes" id="UP000320672"/>
    </source>
</evidence>
<name>A0A517MAQ0_9BACT</name>
<keyword evidence="3" id="KW-1185">Reference proteome</keyword>
<feature type="transmembrane region" description="Helical" evidence="1">
    <location>
        <begin position="23"/>
        <end position="44"/>
    </location>
</feature>
<keyword evidence="1" id="KW-1133">Transmembrane helix</keyword>
<evidence type="ECO:0000256" key="1">
    <source>
        <dbReference type="SAM" id="Phobius"/>
    </source>
</evidence>
<dbReference type="EMBL" id="CP036262">
    <property type="protein sequence ID" value="QDS91931.1"/>
    <property type="molecule type" value="Genomic_DNA"/>
</dbReference>
<dbReference type="AlphaFoldDB" id="A0A517MAQ0"/>
<proteinExistence type="predicted"/>
<gene>
    <name evidence="2" type="ORF">FF011L_06670</name>
</gene>
<keyword evidence="1" id="KW-0812">Transmembrane</keyword>
<protein>
    <submittedName>
        <fullName evidence="2">Uncharacterized protein</fullName>
    </submittedName>
</protein>
<sequence>MEPMRTLKSIDNSTTCCRPLKRAIVGGLGLVLAGVIFVGGLWMGRQQSAPGFNPAPLMLDATASDTNGSFTIATGAVGKSAEGLFMLDHESGLLQCHVIYPRIGRMGASFATNVKDVLPGGGKGGGYIMVTGLAEFPGGSNQPLGAGAVVYVMDTSSGAYACYGVPFDRVAENAGRPQQNALVVLATGEARQVVERDNLR</sequence>
<dbReference type="KEGG" id="rml:FF011L_06670"/>
<organism evidence="2 3">
    <name type="scientific">Roseimaritima multifibrata</name>
    <dbReference type="NCBI Taxonomy" id="1930274"/>
    <lineage>
        <taxon>Bacteria</taxon>
        <taxon>Pseudomonadati</taxon>
        <taxon>Planctomycetota</taxon>
        <taxon>Planctomycetia</taxon>
        <taxon>Pirellulales</taxon>
        <taxon>Pirellulaceae</taxon>
        <taxon>Roseimaritima</taxon>
    </lineage>
</organism>
<evidence type="ECO:0000313" key="2">
    <source>
        <dbReference type="EMBL" id="QDS91931.1"/>
    </source>
</evidence>
<keyword evidence="1" id="KW-0472">Membrane</keyword>
<reference evidence="2 3" key="1">
    <citation type="submission" date="2019-02" db="EMBL/GenBank/DDBJ databases">
        <title>Deep-cultivation of Planctomycetes and their phenomic and genomic characterization uncovers novel biology.</title>
        <authorList>
            <person name="Wiegand S."/>
            <person name="Jogler M."/>
            <person name="Boedeker C."/>
            <person name="Pinto D."/>
            <person name="Vollmers J."/>
            <person name="Rivas-Marin E."/>
            <person name="Kohn T."/>
            <person name="Peeters S.H."/>
            <person name="Heuer A."/>
            <person name="Rast P."/>
            <person name="Oberbeckmann S."/>
            <person name="Bunk B."/>
            <person name="Jeske O."/>
            <person name="Meyerdierks A."/>
            <person name="Storesund J.E."/>
            <person name="Kallscheuer N."/>
            <person name="Luecker S."/>
            <person name="Lage O.M."/>
            <person name="Pohl T."/>
            <person name="Merkel B.J."/>
            <person name="Hornburger P."/>
            <person name="Mueller R.-W."/>
            <person name="Bruemmer F."/>
            <person name="Labrenz M."/>
            <person name="Spormann A.M."/>
            <person name="Op den Camp H."/>
            <person name="Overmann J."/>
            <person name="Amann R."/>
            <person name="Jetten M.S.M."/>
            <person name="Mascher T."/>
            <person name="Medema M.H."/>
            <person name="Devos D.P."/>
            <person name="Kaster A.-K."/>
            <person name="Ovreas L."/>
            <person name="Rohde M."/>
            <person name="Galperin M.Y."/>
            <person name="Jogler C."/>
        </authorList>
    </citation>
    <scope>NUCLEOTIDE SEQUENCE [LARGE SCALE GENOMIC DNA]</scope>
    <source>
        <strain evidence="2 3">FF011L</strain>
    </source>
</reference>
<dbReference type="Proteomes" id="UP000320672">
    <property type="component" value="Chromosome"/>
</dbReference>
<accession>A0A517MAQ0</accession>